<name>A0ABW1KXU6_9PROT</name>
<gene>
    <name evidence="2" type="ORF">ACFMB1_07985</name>
</gene>
<keyword evidence="1" id="KW-0732">Signal</keyword>
<feature type="chain" id="PRO_5045299301" description="DUF481 domain-containing protein" evidence="1">
    <location>
        <begin position="29"/>
        <end position="267"/>
    </location>
</feature>
<evidence type="ECO:0008006" key="4">
    <source>
        <dbReference type="Google" id="ProtNLM"/>
    </source>
</evidence>
<dbReference type="Proteomes" id="UP001596116">
    <property type="component" value="Unassembled WGS sequence"/>
</dbReference>
<reference evidence="2 3" key="1">
    <citation type="submission" date="2024-09" db="EMBL/GenBank/DDBJ databases">
        <authorList>
            <person name="Zhang Z.-H."/>
        </authorList>
    </citation>
    <scope>NUCLEOTIDE SEQUENCE [LARGE SCALE GENOMIC DNA]</scope>
    <source>
        <strain evidence="2 3">HHTR114</strain>
    </source>
</reference>
<comment type="caution">
    <text evidence="2">The sequence shown here is derived from an EMBL/GenBank/DDBJ whole genome shotgun (WGS) entry which is preliminary data.</text>
</comment>
<evidence type="ECO:0000313" key="2">
    <source>
        <dbReference type="EMBL" id="MFC6035477.1"/>
    </source>
</evidence>
<dbReference type="RefSeq" id="WP_379879203.1">
    <property type="nucleotide sequence ID" value="NZ_JBHPON010000001.1"/>
</dbReference>
<keyword evidence="3" id="KW-1185">Reference proteome</keyword>
<protein>
    <recommendedName>
        <fullName evidence="4">DUF481 domain-containing protein</fullName>
    </recommendedName>
</protein>
<evidence type="ECO:0000313" key="3">
    <source>
        <dbReference type="Proteomes" id="UP001596116"/>
    </source>
</evidence>
<proteinExistence type="predicted"/>
<organism evidence="2 3">
    <name type="scientific">Hyphococcus aureus</name>
    <dbReference type="NCBI Taxonomy" id="2666033"/>
    <lineage>
        <taxon>Bacteria</taxon>
        <taxon>Pseudomonadati</taxon>
        <taxon>Pseudomonadota</taxon>
        <taxon>Alphaproteobacteria</taxon>
        <taxon>Parvularculales</taxon>
        <taxon>Parvularculaceae</taxon>
        <taxon>Hyphococcus</taxon>
    </lineage>
</organism>
<feature type="signal peptide" evidence="1">
    <location>
        <begin position="1"/>
        <end position="28"/>
    </location>
</feature>
<sequence length="267" mass="28898">MRSGAAIKLSGGAIAFLLLAFSGSPALASPWARLDGEILVISGINYFRSDISSQDPKGGFFESLENDTYLEFGLTEDITIGGKAVYGTSWLTNSAGAFSDSGFSEIEGYAQYQFLRTIKHAASVKLSAGKPAAFQSGARSDLESGGADLELAGLYGRNVMFEPVKIFVAGEAGFRKRFGENADLLRTQVTIGVEPGKHWVLLLETFAAVSMRNESDGGADYDIVKIKPSVVYRFNRRWAVQAGVTEEVVDRNLARGRTYFIGLWSAF</sequence>
<evidence type="ECO:0000256" key="1">
    <source>
        <dbReference type="SAM" id="SignalP"/>
    </source>
</evidence>
<accession>A0ABW1KXU6</accession>
<dbReference type="EMBL" id="JBHPON010000001">
    <property type="protein sequence ID" value="MFC6035477.1"/>
    <property type="molecule type" value="Genomic_DNA"/>
</dbReference>